<evidence type="ECO:0000256" key="10">
    <source>
        <dbReference type="ARBA" id="ARBA00023136"/>
    </source>
</evidence>
<dbReference type="PANTHER" id="PTHR48438:SF1">
    <property type="entry name" value="ALPHA-(1,3)-FUCOSYLTRANSFERASE C-RELATED"/>
    <property type="match status" value="1"/>
</dbReference>
<evidence type="ECO:0000256" key="5">
    <source>
        <dbReference type="ARBA" id="ARBA00022679"/>
    </source>
</evidence>
<reference evidence="15 17" key="2">
    <citation type="journal article" date="2013" name="Nature">
        <title>Insights into bilaterian evolution from three spiralian genomes.</title>
        <authorList>
            <person name="Simakov O."/>
            <person name="Marletaz F."/>
            <person name="Cho S.J."/>
            <person name="Edsinger-Gonzales E."/>
            <person name="Havlak P."/>
            <person name="Hellsten U."/>
            <person name="Kuo D.H."/>
            <person name="Larsson T."/>
            <person name="Lv J."/>
            <person name="Arendt D."/>
            <person name="Savage R."/>
            <person name="Osoegawa K."/>
            <person name="de Jong P."/>
            <person name="Grimwood J."/>
            <person name="Chapman J.A."/>
            <person name="Shapiro H."/>
            <person name="Aerts A."/>
            <person name="Otillar R.P."/>
            <person name="Terry A.Y."/>
            <person name="Boore J.L."/>
            <person name="Grigoriev I.V."/>
            <person name="Lindberg D.R."/>
            <person name="Seaver E.C."/>
            <person name="Weisblat D.A."/>
            <person name="Putnam N.H."/>
            <person name="Rokhsar D.S."/>
        </authorList>
    </citation>
    <scope>NUCLEOTIDE SEQUENCE</scope>
    <source>
        <strain evidence="15 17">I ESC-2004</strain>
    </source>
</reference>
<keyword evidence="10" id="KW-0472">Membrane</keyword>
<keyword evidence="4 12" id="KW-0328">Glycosyltransferase</keyword>
<dbReference type="Pfam" id="PF17039">
    <property type="entry name" value="Glyco_tran_10_N"/>
    <property type="match status" value="1"/>
</dbReference>
<dbReference type="SUPFAM" id="SSF53756">
    <property type="entry name" value="UDP-Glycosyltransferase/glycogen phosphorylase"/>
    <property type="match status" value="1"/>
</dbReference>
<dbReference type="HOGENOM" id="CLU_032075_3_0_1"/>
<comment type="pathway">
    <text evidence="2">Protein modification; protein glycosylation.</text>
</comment>
<reference evidence="17" key="1">
    <citation type="submission" date="2012-12" db="EMBL/GenBank/DDBJ databases">
        <authorList>
            <person name="Hellsten U."/>
            <person name="Grimwood J."/>
            <person name="Chapman J.A."/>
            <person name="Shapiro H."/>
            <person name="Aerts A."/>
            <person name="Otillar R.P."/>
            <person name="Terry A.Y."/>
            <person name="Boore J.L."/>
            <person name="Simakov O."/>
            <person name="Marletaz F."/>
            <person name="Cho S.-J."/>
            <person name="Edsinger-Gonzales E."/>
            <person name="Havlak P."/>
            <person name="Kuo D.-H."/>
            <person name="Larsson T."/>
            <person name="Lv J."/>
            <person name="Arendt D."/>
            <person name="Savage R."/>
            <person name="Osoegawa K."/>
            <person name="de Jong P."/>
            <person name="Lindberg D.R."/>
            <person name="Seaver E.C."/>
            <person name="Weisblat D.A."/>
            <person name="Putnam N.H."/>
            <person name="Grigoriev I.V."/>
            <person name="Rokhsar D.S."/>
        </authorList>
    </citation>
    <scope>NUCLEOTIDE SEQUENCE</scope>
    <source>
        <strain evidence="17">I ESC-2004</strain>
    </source>
</reference>
<keyword evidence="11" id="KW-0325">Glycoprotein</keyword>
<dbReference type="Gene3D" id="3.40.50.11660">
    <property type="entry name" value="Glycosyl transferase family 10, C-terminal domain"/>
    <property type="match status" value="1"/>
</dbReference>
<dbReference type="OrthoDB" id="427096at2759"/>
<dbReference type="EMBL" id="AMQN01015200">
    <property type="status" value="NOT_ANNOTATED_CDS"/>
    <property type="molecule type" value="Genomic_DNA"/>
</dbReference>
<evidence type="ECO:0000256" key="9">
    <source>
        <dbReference type="ARBA" id="ARBA00023034"/>
    </source>
</evidence>
<name>R7T686_CAPTE</name>
<evidence type="ECO:0000259" key="14">
    <source>
        <dbReference type="Pfam" id="PF17039"/>
    </source>
</evidence>
<dbReference type="EnsemblMetazoa" id="CapteT146455">
    <property type="protein sequence ID" value="CapteP146455"/>
    <property type="gene ID" value="CapteG146455"/>
</dbReference>
<keyword evidence="5 12" id="KW-0808">Transferase</keyword>
<evidence type="ECO:0000259" key="13">
    <source>
        <dbReference type="Pfam" id="PF00852"/>
    </source>
</evidence>
<comment type="subcellular location">
    <subcellularLocation>
        <location evidence="1">Golgi apparatus membrane</location>
        <topology evidence="1">Single-pass type II membrane protein</topology>
    </subcellularLocation>
    <subcellularLocation>
        <location evidence="12">Golgi apparatus</location>
        <location evidence="12">Golgi stack membrane</location>
        <topology evidence="12">Single-pass type II membrane protein</topology>
    </subcellularLocation>
</comment>
<organism evidence="15">
    <name type="scientific">Capitella teleta</name>
    <name type="common">Polychaete worm</name>
    <dbReference type="NCBI Taxonomy" id="283909"/>
    <lineage>
        <taxon>Eukaryota</taxon>
        <taxon>Metazoa</taxon>
        <taxon>Spiralia</taxon>
        <taxon>Lophotrochozoa</taxon>
        <taxon>Annelida</taxon>
        <taxon>Polychaeta</taxon>
        <taxon>Sedentaria</taxon>
        <taxon>Scolecida</taxon>
        <taxon>Capitellidae</taxon>
        <taxon>Capitella</taxon>
    </lineage>
</organism>
<evidence type="ECO:0000256" key="3">
    <source>
        <dbReference type="ARBA" id="ARBA00008919"/>
    </source>
</evidence>
<evidence type="ECO:0000256" key="7">
    <source>
        <dbReference type="ARBA" id="ARBA00022968"/>
    </source>
</evidence>
<dbReference type="InterPro" id="IPR055270">
    <property type="entry name" value="Glyco_tran_10_C"/>
</dbReference>
<evidence type="ECO:0000313" key="16">
    <source>
        <dbReference type="EnsemblMetazoa" id="CapteP146455"/>
    </source>
</evidence>
<evidence type="ECO:0000256" key="11">
    <source>
        <dbReference type="ARBA" id="ARBA00023180"/>
    </source>
</evidence>
<evidence type="ECO:0000256" key="8">
    <source>
        <dbReference type="ARBA" id="ARBA00022989"/>
    </source>
</evidence>
<feature type="domain" description="Fucosyltransferase C-terminal" evidence="13">
    <location>
        <begin position="106"/>
        <end position="284"/>
    </location>
</feature>
<gene>
    <name evidence="15" type="ORF">CAPTEDRAFT_146455</name>
</gene>
<keyword evidence="8" id="KW-1133">Transmembrane helix</keyword>
<dbReference type="FunFam" id="3.40.50.11660:FF:000004">
    <property type="entry name" value="Glycoprotein 3-alpha-L-fucosyltransferase A"/>
    <property type="match status" value="1"/>
</dbReference>
<dbReference type="GO" id="GO:0008417">
    <property type="term" value="F:fucosyltransferase activity"/>
    <property type="evidence" value="ECO:0007669"/>
    <property type="project" value="InterPro"/>
</dbReference>
<dbReference type="UniPathway" id="UPA00378"/>
<keyword evidence="9 12" id="KW-0333">Golgi apparatus</keyword>
<dbReference type="Proteomes" id="UP000014760">
    <property type="component" value="Unassembled WGS sequence"/>
</dbReference>
<evidence type="ECO:0000313" key="17">
    <source>
        <dbReference type="Proteomes" id="UP000014760"/>
    </source>
</evidence>
<reference evidence="16" key="3">
    <citation type="submission" date="2015-06" db="UniProtKB">
        <authorList>
            <consortium name="EnsemblMetazoa"/>
        </authorList>
    </citation>
    <scope>IDENTIFICATION</scope>
</reference>
<evidence type="ECO:0000313" key="15">
    <source>
        <dbReference type="EMBL" id="ELT88768.1"/>
    </source>
</evidence>
<feature type="domain" description="Fucosyltransferase N-terminal" evidence="14">
    <location>
        <begin position="2"/>
        <end position="77"/>
    </location>
</feature>
<evidence type="ECO:0000256" key="6">
    <source>
        <dbReference type="ARBA" id="ARBA00022692"/>
    </source>
</evidence>
<protein>
    <recommendedName>
        <fullName evidence="12">Fucosyltransferase</fullName>
        <ecNumber evidence="12">2.4.1.-</ecNumber>
    </recommendedName>
</protein>
<dbReference type="InterPro" id="IPR031481">
    <property type="entry name" value="Glyco_tran_10_N"/>
</dbReference>
<sequence>MRCRYTGDHSRLQESNALLFRARQLNFLTLPKRIPDQKWIFYEFEPPYKTWKRANLTQYNGLFNLTATYSFDSDIPIHESVNCVRDTSKLQSLRDVDYTVKKRGDVLVTWFVSICSTQSKREDYVKEMQKHMPVDIYGGCGPLRCGTNTPRNWKREGCLERLLHGNGSYKFYLAFENSFCDDYVSEKLWKVMNLDVVVVVMGAADYSQILPQDSYIDVRNYATPKELADYLRYLDANDEKYNEYIRNKASLKCEGDTQMPFQCKLCKHLHETKGKARVIYDLAEFWGSRRCYNPKEFLRVQANDKFKK</sequence>
<keyword evidence="17" id="KW-1185">Reference proteome</keyword>
<dbReference type="GO" id="GO:0032580">
    <property type="term" value="C:Golgi cisterna membrane"/>
    <property type="evidence" value="ECO:0007669"/>
    <property type="project" value="UniProtKB-SubCell"/>
</dbReference>
<dbReference type="GO" id="GO:0000139">
    <property type="term" value="C:Golgi membrane"/>
    <property type="evidence" value="ECO:0007669"/>
    <property type="project" value="UniProtKB-SubCell"/>
</dbReference>
<evidence type="ECO:0000256" key="1">
    <source>
        <dbReference type="ARBA" id="ARBA00004323"/>
    </source>
</evidence>
<evidence type="ECO:0000256" key="2">
    <source>
        <dbReference type="ARBA" id="ARBA00004922"/>
    </source>
</evidence>
<evidence type="ECO:0000256" key="12">
    <source>
        <dbReference type="RuleBase" id="RU003832"/>
    </source>
</evidence>
<keyword evidence="7" id="KW-0735">Signal-anchor</keyword>
<dbReference type="PANTHER" id="PTHR48438">
    <property type="entry name" value="ALPHA-(1,3)-FUCOSYLTRANSFERASE C-RELATED"/>
    <property type="match status" value="1"/>
</dbReference>
<accession>R7T686</accession>
<comment type="similarity">
    <text evidence="3 12">Belongs to the glycosyltransferase 10 family.</text>
</comment>
<evidence type="ECO:0000256" key="4">
    <source>
        <dbReference type="ARBA" id="ARBA00022676"/>
    </source>
</evidence>
<proteinExistence type="inferred from homology"/>
<dbReference type="AlphaFoldDB" id="R7T686"/>
<dbReference type="EC" id="2.4.1.-" evidence="12"/>
<dbReference type="EMBL" id="KB311706">
    <property type="protein sequence ID" value="ELT88768.1"/>
    <property type="molecule type" value="Genomic_DNA"/>
</dbReference>
<dbReference type="InterPro" id="IPR038577">
    <property type="entry name" value="GT10-like_C_sf"/>
</dbReference>
<dbReference type="Pfam" id="PF00852">
    <property type="entry name" value="Glyco_transf_10"/>
    <property type="match status" value="1"/>
</dbReference>
<keyword evidence="6 12" id="KW-0812">Transmembrane</keyword>
<dbReference type="OMA" id="CPVYQCE"/>
<dbReference type="InterPro" id="IPR001503">
    <property type="entry name" value="Glyco_trans_10"/>
</dbReference>